<evidence type="ECO:0008006" key="3">
    <source>
        <dbReference type="Google" id="ProtNLM"/>
    </source>
</evidence>
<protein>
    <recommendedName>
        <fullName evidence="3">LysM domain-containing protein</fullName>
    </recommendedName>
</protein>
<dbReference type="EMBL" id="LT599583">
    <property type="protein sequence ID" value="SBW81188.1"/>
    <property type="molecule type" value="Genomic_DNA"/>
</dbReference>
<evidence type="ECO:0000313" key="2">
    <source>
        <dbReference type="Proteomes" id="UP000245431"/>
    </source>
</evidence>
<proteinExistence type="predicted"/>
<dbReference type="RefSeq" id="WP_017845606.1">
    <property type="nucleotide sequence ID" value="NZ_AOUH01000011.1"/>
</dbReference>
<gene>
    <name evidence="1" type="ORF">PVE_R1G3306</name>
</gene>
<dbReference type="Proteomes" id="UP000245431">
    <property type="component" value="Chromosome PVE_r1"/>
</dbReference>
<sequence length="3952" mass="415054">MSVATVYSALNASIHDGVIDLWQASTQSVLAPLRGVLELFGIHDSWLLSSASLSQGLDRVTLSASGHFGQPGDPQGMRFAVHGQLLYTQTDASSGLFQLSLAITSTGWTFSDFFNPYCLPQTQGEPVDGGDSVVWKPSFLQGLVLEAPVFQADSRTDASLTLSGRLPANDAFSAALDMLAPWPLALSGTLKMPATWSDVPVMDLLARAAGSPALNVGSPAPTGGGPAGLALSNLGLELLVRDDLDEALWNRTSFSVINLVGTVSLGRDNAALVANLSTPLLVVGAQWRLTAVFDPAHASIVRGMAQLSTIFGLPALPLPDNFPLLETFKFREVDLTFTSPTGGGLPQLQALGVTIGSDQQWSPPVPFVTLHSVGTRWVWGWGAISVDGGATRYTGTVSGAVFGTLRFGDNANTGKKVDIDVSVSLPQLYIQGQMRNGDYIPIGQAFSYFFGAPGPAVGGLQSAVVSELGFAADPLLQNYSAETLVVFGDPDNDAPSVDQGWDINLVVITLRLEEIGFWIAAQNGKIGGGLNGVFSFFPAAANDDYESPRLVFSADYPVQDPDAPEGWRFAGGLYQGTSINLTDLVAQFLGLGRAPASVPVLMVDRLDVSLSTGDKSYELGGTISMRWTPTLFGTELKISAAASIDIARSGSTPADKPASGRLSGEFSINRIGVEVGMDVGVDEPTYLLKVYVDTIWVQAITAWRGDKDSTTNPRHQVVSVQLGGTTLGDMLEYLVNLAAPTLGFTLDSPWDVLKRIELSSFVFTLDPTNNVVEFVYKAKVDLGFGSLSAIGVRYTRAGAGKVELILEGSLLGKSYTGDDALAWDVVNDPPPAVPGTGSSLVELRYLGIGQRIRLQNPVDTVAGNLALLKQFMQPVENPGNLPSTGSSGVAFCADSQWLIGLDIGLMANTVDLGFLFNDPILYGLSVGLNGEKAGSLAGLRFEILYKKISDDVGMFRVELRLPDAFRTFQIGIASLTLGTVVIEVYTNGNFKVDLGFPYNQDFSRSFSVQAYIFIGRGGVYFGLLDGVTSSQVPRISNGTFSPVLELGIGLAVGVGKEIRAGILGGGAYVEVQVIFQGVLGWFNPSSAGLPSAQYFRAQGIAALHGKVYGYVDFKVIKVSLSLEAYAQVSALFECYRPTEFTLKVSVRAEAKVKILFIKISFSFHVSLELSFTLGSVQQTPWIVAPGGDPQGFQSSRLLAAPGRAGSLSGGYGPRARRNRAQRVAVLSAQHLHQVLLRKRASNALALVEGSDWDWDPSRSQWPDGQPRSALLYLLPSISIGDLPVSWSGLAQADAAPNYRAAFILCANSGVDPQAPTARAEARRSALHHALAASAEDTASLTPDLWVRTVLLYALYAIPDGPRTETDPLTAGQLALLAAVLDDPQSADVAFAWSHLETLFATNLHLLLGADPGAVTEVGGMVAPLPPGLTRSGTPGGTLNFAEVNPVGPWYEWQLAQYMGQYLPVGGASGPRPALDDPATYESFPTFIFRDYCLMLAKAAVQEAGDLLASTTLSVADDGSGQGQSLAQLAAGFASATVDYPVRAGDTVESVAQALGASSAELLFLNPALERQLASAPVGSRLPVNLGIAPEVLAEDNANEAFALHSVELGTLIHQAASGETLDAIASLFNLASSSLLFEADGSGLGESAELLDPAMPFDLPLRTWNNGPADALLAAATAYVRYRRPPLLAADWYAQAVFDGNAELIAQLSRNDLSPNSQELPPGQTLRVPQGFNALEPTSAYITQPGDTLDRIAATLALVQVYPTQSPPEAPDWQTFLGAVSDLGDHTYVLPLTHDLYAVAGESLDDLARRLLLDVSWTSSNDPALGTWQYAWANILAWAGPAAFLAPLALVPVPNAVAKVGEDQSLSFTLLANTYGLSIADAAVRLEHLAGLYAIDTVLNVTQVPVISIDRLLDQLLGGEALPRIVNQGSRSLMAGLRAPKPVTDAQGHAVADPQQPTPLYDLTGQQFDLAVDTSPDKADEPALDMTLTAQSSWISLVDSAVAAANTLPASRFLARSEIPVGMAVPTEVVQSLNYRYSNAQIIAMGPATSLSLPVVKAPAAMALAGRSPKAYGLTQRIELQTPVVLPIPGMDAPPVGAQPTLWPLPADLRAKALSGSSVAYDLLTTAEGASAGRDAVAVESATWACRIPVAIKQINDTLTLFALQGVDEAERPTLLALRAWLAAGESAGTVVKVLALPAPNTGNAAGVSVLDGTPEQTWLIQANLSTESVPRAPDVTLGRVHSLARDGDPAPAASLNELERFVTLLWEGSVVGGSGYTLGLEKGLPASALDANGVATIDLLVIAGTQQASAPQGRSLLPFNTCALVAPGLDATIGTLYAEDHNEEDTILQALVPAGSVGFNLTLDAPPEQAESTAQLQARRLFSLLGTQIPASQDSPFAMAASGMPAPPTPVDKDAPPAWKRERLIRRGVLRDKRLAEEADAYWLYEQILPLYRFATPSPLPRVLGLPSPDDDPYRGFGWATSLPSALVELNLQDIFGNQTGANPAGQGQVSLPSGYTDPLLGVGDWPAQVSAWAVSVSDAQVTLSISLEARPATVMPSPSQPGDAAAQTAERQAEAYAKAYYQLGQPLSAAVETSLDISAAHGIDQQPLWRFAAASQAFSASASRLGAARAPANATLASLAEDYSLRYAEMALANAQVPMQALFGVGALLKVPAYALFAENDTAQSIAAITRPSGWPSITAEALLAARENGELPLRSGAVLKVSPALTRNTADGSANLATLANLLGTLPGLLAGDNASLTILTPGITFSVAVSEAEQVSVTVTEADAPAPIRSLAQVCSTFAALGVNISVTDLGQSHQALPAIFQANQLISSTVWVAGNDDSLGHNGSGLDQAALAALNTRSVNLFEMGTLLYLGDFNAGAGISADGAQTLHQFADAHACPAELLLGANPDLAVPADGAFALPGRVSWPSDAAQVRVPYTIQGGDSLDTIAPRFAQNTLDLATANLEMPVVVAGGVTLSIRVGGQSYSLTTAANGQSLAVTLSQLQQLAPAATLADLLASMGDDSQALNPGALLICAPAQFASATAPSAIAGLLGVSAGAFALANVGTPNLIASGIRLDAPQGQASVVTQANDCLNSLIVRFAEAGVQVNAQEIVETPANADKPLFAAAALALVPPSGMRIRLPIGASGPYPGPAFPLNVSLTLSRPTALINPDFAADNSAGVSRSSSPIPAPLVPAAEDQGGGLAFNAFIAAMRAALPDLRIATGRALEDSRDLWAVNFGDTGIRSLSIAGATTVPGAPGPQPRFFALTPLYKSLVSRQGVGLNVLLPDGTLSQASSQHDFQGIDVEPWAGRFLSDMDRILGASNVAALYRTPDTRQTLSDLVAVKRQLAGAIPEGLEPVLAISDPDAVAGQAAAATTLQQQLGVNLSRAWSASTLVQLNREVASAWQDPHSALLPADMFGGIEVTSGGEERSWSMSAGKCWLTDFSPFITLLLTESDPASHRAVTANMAFGITDLERNITSAGLPDGYAASQWLTFVPPLGGSDDLPAALSVDLGEVSVPIALRDFPALPVIVEQRASATALNAELRQRLRSGRALSTLRADSEVSLASLALWDHRFTYSHEHAEQDDVSLTLSYNLRPDPMMRLAVSDVDLFVELARYIAVADGLWDILGDLPQSGALTPVQSNAANTLRDLARAVAGSWNVRLVDSRPDARLQAPDTDQFSFQARVTDRGGPQTSREVASLGLTALSAGVGPDGQWPQVWALTAAGLMVQLERTSVSASESRYEVAPGVHVPASWPTFSLVFAGLNVARWQNATGSILVQRNQKLLGADGPSTNPAFVFQTDRVEAASVATPLNAWDQRVPLATAPATISAALQAAFDSLFGDAAENGGLRITVGVAYAYELATDPLEPNHGLVGETPVYLYPNQTLDSSTAGNLQTAVDTWREQANPQRDGGEWVFSLTLYSSLVEDRRPLLVIGNMYLPMLLEQR</sequence>
<evidence type="ECO:0000313" key="1">
    <source>
        <dbReference type="EMBL" id="SBW81188.1"/>
    </source>
</evidence>
<accession>A0A1D3JYL8</accession>
<reference evidence="2" key="1">
    <citation type="submission" date="2016-07" db="EMBL/GenBank/DDBJ databases">
        <authorList>
            <person name="Florea S."/>
            <person name="Webb J.S."/>
            <person name="Jaromczyk J."/>
            <person name="Schardl C.L."/>
        </authorList>
    </citation>
    <scope>NUCLEOTIDE SEQUENCE [LARGE SCALE GENOMIC DNA]</scope>
    <source>
        <strain evidence="2">1YdBTEX2</strain>
    </source>
</reference>
<organism evidence="1 2">
    <name type="scientific">Pseudomonas veronii 1YdBTEX2</name>
    <dbReference type="NCBI Taxonomy" id="1295141"/>
    <lineage>
        <taxon>Bacteria</taxon>
        <taxon>Pseudomonadati</taxon>
        <taxon>Pseudomonadota</taxon>
        <taxon>Gammaproteobacteria</taxon>
        <taxon>Pseudomonadales</taxon>
        <taxon>Pseudomonadaceae</taxon>
        <taxon>Pseudomonas</taxon>
    </lineage>
</organism>
<name>A0A1D3JYL8_PSEVE</name>